<dbReference type="EMBL" id="CP054695">
    <property type="protein sequence ID" value="QMS86173.1"/>
    <property type="molecule type" value="Genomic_DNA"/>
</dbReference>
<evidence type="ECO:0000259" key="4">
    <source>
        <dbReference type="Pfam" id="PF12680"/>
    </source>
</evidence>
<gene>
    <name evidence="5" type="ORF">HUN01_00650</name>
</gene>
<feature type="repeat" description="ANK" evidence="3">
    <location>
        <begin position="386"/>
        <end position="408"/>
    </location>
</feature>
<dbReference type="InterPro" id="IPR032710">
    <property type="entry name" value="NTF2-like_dom_sf"/>
</dbReference>
<feature type="repeat" description="ANK" evidence="3">
    <location>
        <begin position="421"/>
        <end position="453"/>
    </location>
</feature>
<dbReference type="Pfam" id="PF13637">
    <property type="entry name" value="Ank_4"/>
    <property type="match status" value="1"/>
</dbReference>
<dbReference type="RefSeq" id="WP_181927169.1">
    <property type="nucleotide sequence ID" value="NZ_CP054695.1"/>
</dbReference>
<protein>
    <submittedName>
        <fullName evidence="5">Ankyrin repeat domain-containing protein</fullName>
    </submittedName>
</protein>
<feature type="repeat" description="ANK" evidence="3">
    <location>
        <begin position="138"/>
        <end position="170"/>
    </location>
</feature>
<evidence type="ECO:0000256" key="2">
    <source>
        <dbReference type="ARBA" id="ARBA00023043"/>
    </source>
</evidence>
<accession>A0A7D7L826</accession>
<evidence type="ECO:0000313" key="6">
    <source>
        <dbReference type="Proteomes" id="UP000514713"/>
    </source>
</evidence>
<dbReference type="PRINTS" id="PR01415">
    <property type="entry name" value="ANKYRIN"/>
</dbReference>
<feature type="repeat" description="ANK" evidence="3">
    <location>
        <begin position="206"/>
        <end position="234"/>
    </location>
</feature>
<dbReference type="InterPro" id="IPR036770">
    <property type="entry name" value="Ankyrin_rpt-contain_sf"/>
</dbReference>
<evidence type="ECO:0000256" key="3">
    <source>
        <dbReference type="PROSITE-ProRule" id="PRU00023"/>
    </source>
</evidence>
<dbReference type="SUPFAM" id="SSF48403">
    <property type="entry name" value="Ankyrin repeat"/>
    <property type="match status" value="1"/>
</dbReference>
<dbReference type="PROSITE" id="PS50297">
    <property type="entry name" value="ANK_REP_REGION"/>
    <property type="match status" value="6"/>
</dbReference>
<feature type="domain" description="SnoaL-like" evidence="4">
    <location>
        <begin position="10"/>
        <end position="122"/>
    </location>
</feature>
<dbReference type="KEGG" id="ned:HUN01_00650"/>
<reference evidence="6" key="1">
    <citation type="submission" date="2020-06" db="EMBL/GenBank/DDBJ databases">
        <title>Nostoc edaphicum CCNP1411 genome.</title>
        <authorList>
            <person name="Fidor A."/>
            <person name="Grabski M."/>
            <person name="Gawor J."/>
            <person name="Gromadka R."/>
            <person name="Wegrzyn G."/>
            <person name="Mazur-Marzec H."/>
        </authorList>
    </citation>
    <scope>NUCLEOTIDE SEQUENCE [LARGE SCALE GENOMIC DNA]</scope>
    <source>
        <strain evidence="6">CCNP1411</strain>
        <plasmid evidence="6">pne_3</plasmid>
    </source>
</reference>
<dbReference type="InterPro" id="IPR037401">
    <property type="entry name" value="SnoaL-like"/>
</dbReference>
<evidence type="ECO:0000256" key="1">
    <source>
        <dbReference type="ARBA" id="ARBA00022737"/>
    </source>
</evidence>
<evidence type="ECO:0000313" key="5">
    <source>
        <dbReference type="EMBL" id="QMS86173.1"/>
    </source>
</evidence>
<keyword evidence="1" id="KW-0677">Repeat</keyword>
<organism evidence="5 6">
    <name type="scientific">Nostoc edaphicum CCNP1411</name>
    <dbReference type="NCBI Taxonomy" id="1472755"/>
    <lineage>
        <taxon>Bacteria</taxon>
        <taxon>Bacillati</taxon>
        <taxon>Cyanobacteriota</taxon>
        <taxon>Cyanophyceae</taxon>
        <taxon>Nostocales</taxon>
        <taxon>Nostocaceae</taxon>
        <taxon>Nostoc</taxon>
    </lineage>
</organism>
<dbReference type="Proteomes" id="UP000514713">
    <property type="component" value="Plasmid pNe_3"/>
</dbReference>
<dbReference type="Pfam" id="PF12796">
    <property type="entry name" value="Ank_2"/>
    <property type="match status" value="2"/>
</dbReference>
<feature type="repeat" description="ANK" evidence="3">
    <location>
        <begin position="240"/>
        <end position="272"/>
    </location>
</feature>
<dbReference type="Gene3D" id="3.10.450.50">
    <property type="match status" value="1"/>
</dbReference>
<keyword evidence="5" id="KW-0614">Plasmid</keyword>
<dbReference type="PANTHER" id="PTHR24171">
    <property type="entry name" value="ANKYRIN REPEAT DOMAIN-CONTAINING PROTEIN 39-RELATED"/>
    <property type="match status" value="1"/>
</dbReference>
<dbReference type="GO" id="GO:0004842">
    <property type="term" value="F:ubiquitin-protein transferase activity"/>
    <property type="evidence" value="ECO:0007669"/>
    <property type="project" value="TreeGrafter"/>
</dbReference>
<dbReference type="SUPFAM" id="SSF54427">
    <property type="entry name" value="NTF2-like"/>
    <property type="match status" value="1"/>
</dbReference>
<dbReference type="Pfam" id="PF12680">
    <property type="entry name" value="SnoaL_2"/>
    <property type="match status" value="1"/>
</dbReference>
<geneLocation type="plasmid" evidence="6">
    <name>pne_3</name>
</geneLocation>
<keyword evidence="6" id="KW-1185">Reference proteome</keyword>
<keyword evidence="2 3" id="KW-0040">ANK repeat</keyword>
<name>A0A7D7L826_9NOSO</name>
<proteinExistence type="predicted"/>
<dbReference type="PROSITE" id="PS50088">
    <property type="entry name" value="ANK_REPEAT"/>
    <property type="match status" value="7"/>
</dbReference>
<dbReference type="Gene3D" id="1.25.40.20">
    <property type="entry name" value="Ankyrin repeat-containing domain"/>
    <property type="match status" value="2"/>
</dbReference>
<dbReference type="PANTHER" id="PTHR24171:SF8">
    <property type="entry name" value="BRCA1-ASSOCIATED RING DOMAIN PROTEIN 1"/>
    <property type="match status" value="1"/>
</dbReference>
<feature type="repeat" description="ANK" evidence="3">
    <location>
        <begin position="352"/>
        <end position="384"/>
    </location>
</feature>
<dbReference type="GO" id="GO:0085020">
    <property type="term" value="P:protein K6-linked ubiquitination"/>
    <property type="evidence" value="ECO:0007669"/>
    <property type="project" value="TreeGrafter"/>
</dbReference>
<dbReference type="AlphaFoldDB" id="A0A7D7L826"/>
<dbReference type="SMART" id="SM00248">
    <property type="entry name" value="ANK"/>
    <property type="match status" value="8"/>
</dbReference>
<feature type="repeat" description="ANK" evidence="3">
    <location>
        <begin position="172"/>
        <end position="204"/>
    </location>
</feature>
<sequence>MDTQKTSQIVKQWYNSVGNGDMEAVINGLSERIEFELPQDEYNKIIPYLGKKLGREQVAEAFKIRAETTKVKDYELRDFVVQGNKACVVVYTNAIHQSSEKGFEIEDLHHLTLDEDGKIAKWKVYFDPNAEVAAFRADIDSELIKAVQENKLDAVQKLLEFGANVNARDAKTGLTILMIAAGQANAEMEKILLDAGADVFAVDSKAGASALHKACQGGSVEVARLLVEAGAFVDWVAPTTGHTPLMDALWFKWPAIVEYLLEVGAGLNLSTHYGFSLVEHFEYELNVNTIGKDKLLQAEKALKKRQKSDQQKVQNQKLMAAVNTNDIATVKHLIQSGVDIDEKYPILNHFNDAHTPLLVAARDGHTEIVVELLKARADVNVTEPTFGAVPLHKAVYNGHADITKILVDQPGIDIDFQGATNGYTPLHDALWHGYAECAEILINAGARLDLKGHDGKTPLAIASGVFDQEHAIIKLIQSKLETA</sequence>
<dbReference type="InterPro" id="IPR002110">
    <property type="entry name" value="Ankyrin_rpt"/>
</dbReference>